<keyword evidence="1" id="KW-1133">Transmembrane helix</keyword>
<reference evidence="3" key="1">
    <citation type="journal article" date="2019" name="Int. J. Syst. Evol. Microbiol.">
        <title>The Global Catalogue of Microorganisms (GCM) 10K type strain sequencing project: providing services to taxonomists for standard genome sequencing and annotation.</title>
        <authorList>
            <consortium name="The Broad Institute Genomics Platform"/>
            <consortium name="The Broad Institute Genome Sequencing Center for Infectious Disease"/>
            <person name="Wu L."/>
            <person name="Ma J."/>
        </authorList>
    </citation>
    <scope>NUCLEOTIDE SEQUENCE [LARGE SCALE GENOMIC DNA]</scope>
    <source>
        <strain evidence="3">KCTC 22209</strain>
    </source>
</reference>
<evidence type="ECO:0000256" key="1">
    <source>
        <dbReference type="SAM" id="Phobius"/>
    </source>
</evidence>
<name>A0ABW5YVK6_9SPHI</name>
<comment type="caution">
    <text evidence="2">The sequence shown here is derived from an EMBL/GenBank/DDBJ whole genome shotgun (WGS) entry which is preliminary data.</text>
</comment>
<organism evidence="2 3">
    <name type="scientific">Sphingobacterium anhuiense</name>
    <dbReference type="NCBI Taxonomy" id="493780"/>
    <lineage>
        <taxon>Bacteria</taxon>
        <taxon>Pseudomonadati</taxon>
        <taxon>Bacteroidota</taxon>
        <taxon>Sphingobacteriia</taxon>
        <taxon>Sphingobacteriales</taxon>
        <taxon>Sphingobacteriaceae</taxon>
        <taxon>Sphingobacterium</taxon>
    </lineage>
</organism>
<protein>
    <recommendedName>
        <fullName evidence="4">Fimbrial assembly protein (PilN)</fullName>
    </recommendedName>
</protein>
<gene>
    <name evidence="2" type="ORF">ACFS6I_10780</name>
</gene>
<evidence type="ECO:0008006" key="4">
    <source>
        <dbReference type="Google" id="ProtNLM"/>
    </source>
</evidence>
<evidence type="ECO:0000313" key="2">
    <source>
        <dbReference type="EMBL" id="MFD2904411.1"/>
    </source>
</evidence>
<keyword evidence="3" id="KW-1185">Reference proteome</keyword>
<accession>A0ABW5YVK6</accession>
<dbReference type="EMBL" id="JBHUPE010000004">
    <property type="protein sequence ID" value="MFD2904411.1"/>
    <property type="molecule type" value="Genomic_DNA"/>
</dbReference>
<proteinExistence type="predicted"/>
<keyword evidence="1" id="KW-0472">Membrane</keyword>
<keyword evidence="1" id="KW-0812">Transmembrane</keyword>
<dbReference type="RefSeq" id="WP_380920368.1">
    <property type="nucleotide sequence ID" value="NZ_JBHUPE010000004.1"/>
</dbReference>
<feature type="transmembrane region" description="Helical" evidence="1">
    <location>
        <begin position="244"/>
        <end position="266"/>
    </location>
</feature>
<dbReference type="Proteomes" id="UP001597509">
    <property type="component" value="Unassembled WGS sequence"/>
</dbReference>
<sequence length="411" mass="47635">MLERLKQFYQLSQYLGISYRQEGDQEIFRCCTIQRTKDSLEIENTATYLDWEKLSAVKDKLVPVSLHIDSRQVLFKEYTGQIVDDESIKNIFPSYDAERFFKMEMQGKDRSWYAFVRKDYIANLLQRFLQEGFTIISVSIGPFILDHILAQLNSYENRYTLDKHFIEIDTDKETWKHYSYSDTHTSTFAIKVGDQPIKQEYVMAYAAAFSALMAKDLQDYSLAEPTVKDAFVTAIEKKKFKTNLLIFIGVFFFLLMVNALLFNMYYTENESLGNRVSTQQSTVKDLGKIEQEIKTNEELITQIGWNGGVSKAFLLDKIGASMRNFSSINLTQIQINPQQKVSGTKTVQYPQVLLIKGTCLSLNILNEWIRGLKDYKWIEKVNIEEYGSKQVGETSEAFTLKIEYNDQVEGN</sequence>
<evidence type="ECO:0000313" key="3">
    <source>
        <dbReference type="Proteomes" id="UP001597509"/>
    </source>
</evidence>